<dbReference type="SMART" id="SM00213">
    <property type="entry name" value="UBQ"/>
    <property type="match status" value="1"/>
</dbReference>
<reference evidence="2 3" key="1">
    <citation type="submission" date="2019-03" db="EMBL/GenBank/DDBJ databases">
        <title>Single cell metagenomics reveals metabolic interactions within the superorganism composed of flagellate Streblomastix strix and complex community of Bacteroidetes bacteria on its surface.</title>
        <authorList>
            <person name="Treitli S.C."/>
            <person name="Kolisko M."/>
            <person name="Husnik F."/>
            <person name="Keeling P."/>
            <person name="Hampl V."/>
        </authorList>
    </citation>
    <scope>NUCLEOTIDE SEQUENCE [LARGE SCALE GENOMIC DNA]</scope>
    <source>
        <strain evidence="2">ST1C</strain>
    </source>
</reference>
<dbReference type="OrthoDB" id="419317at2759"/>
<proteinExistence type="predicted"/>
<protein>
    <submittedName>
        <fullName evidence="2">Putative ubiquitin-60S ribosomal protein L40</fullName>
    </submittedName>
</protein>
<dbReference type="Gene3D" id="3.10.20.90">
    <property type="entry name" value="Phosphatidylinositol 3-kinase Catalytic Subunit, Chain A, domain 1"/>
    <property type="match status" value="1"/>
</dbReference>
<comment type="caution">
    <text evidence="2">The sequence shown here is derived from an EMBL/GenBank/DDBJ whole genome shotgun (WGS) entry which is preliminary data.</text>
</comment>
<evidence type="ECO:0000313" key="2">
    <source>
        <dbReference type="EMBL" id="KAA6381926.1"/>
    </source>
</evidence>
<dbReference type="GO" id="GO:0005840">
    <property type="term" value="C:ribosome"/>
    <property type="evidence" value="ECO:0007669"/>
    <property type="project" value="UniProtKB-KW"/>
</dbReference>
<dbReference type="Pfam" id="PF00240">
    <property type="entry name" value="ubiquitin"/>
    <property type="match status" value="1"/>
</dbReference>
<dbReference type="InterPro" id="IPR000626">
    <property type="entry name" value="Ubiquitin-like_dom"/>
</dbReference>
<dbReference type="Proteomes" id="UP000324800">
    <property type="component" value="Unassembled WGS sequence"/>
</dbReference>
<accession>A0A5J4VHT3</accession>
<dbReference type="PANTHER" id="PTHR10666">
    <property type="entry name" value="UBIQUITIN"/>
    <property type="match status" value="1"/>
</dbReference>
<dbReference type="InterPro" id="IPR050158">
    <property type="entry name" value="Ubiquitin_ubiquitin-like"/>
</dbReference>
<dbReference type="EMBL" id="SNRW01007055">
    <property type="protein sequence ID" value="KAA6381926.1"/>
    <property type="molecule type" value="Genomic_DNA"/>
</dbReference>
<evidence type="ECO:0000259" key="1">
    <source>
        <dbReference type="PROSITE" id="PS50053"/>
    </source>
</evidence>
<dbReference type="InterPro" id="IPR019956">
    <property type="entry name" value="Ubiquitin_dom"/>
</dbReference>
<dbReference type="AlphaFoldDB" id="A0A5J4VHT3"/>
<keyword evidence="2" id="KW-0687">Ribonucleoprotein</keyword>
<dbReference type="InterPro" id="IPR029071">
    <property type="entry name" value="Ubiquitin-like_domsf"/>
</dbReference>
<sequence length="74" mass="8699">MKIFVKTLTNRTIALEVEKTDTILIVKEKLQDKEGVPLQHQNLSFEGKELENGRKLQDYNIPNEAELLFFIRLR</sequence>
<name>A0A5J4VHT3_9EUKA</name>
<organism evidence="2 3">
    <name type="scientific">Streblomastix strix</name>
    <dbReference type="NCBI Taxonomy" id="222440"/>
    <lineage>
        <taxon>Eukaryota</taxon>
        <taxon>Metamonada</taxon>
        <taxon>Preaxostyla</taxon>
        <taxon>Oxymonadida</taxon>
        <taxon>Streblomastigidae</taxon>
        <taxon>Streblomastix</taxon>
    </lineage>
</organism>
<dbReference type="PRINTS" id="PR00348">
    <property type="entry name" value="UBIQUITIN"/>
</dbReference>
<dbReference type="SUPFAM" id="SSF54236">
    <property type="entry name" value="Ubiquitin-like"/>
    <property type="match status" value="1"/>
</dbReference>
<gene>
    <name evidence="2" type="ORF">EZS28_022546</name>
</gene>
<evidence type="ECO:0000313" key="3">
    <source>
        <dbReference type="Proteomes" id="UP000324800"/>
    </source>
</evidence>
<keyword evidence="2" id="KW-0689">Ribosomal protein</keyword>
<dbReference type="FunFam" id="3.10.20.90:FF:000211">
    <property type="entry name" value="Polyubiquitin 9"/>
    <property type="match status" value="1"/>
</dbReference>
<feature type="domain" description="Ubiquitin-like" evidence="1">
    <location>
        <begin position="1"/>
        <end position="74"/>
    </location>
</feature>
<dbReference type="PROSITE" id="PS50053">
    <property type="entry name" value="UBIQUITIN_2"/>
    <property type="match status" value="1"/>
</dbReference>